<keyword evidence="3" id="KW-0472">Membrane</keyword>
<keyword evidence="3" id="KW-1133">Transmembrane helix</keyword>
<keyword evidence="3" id="KW-0812">Transmembrane</keyword>
<feature type="compositionally biased region" description="Polar residues" evidence="2">
    <location>
        <begin position="154"/>
        <end position="168"/>
    </location>
</feature>
<comment type="caution">
    <text evidence="4">The sequence shown here is derived from an EMBL/GenBank/DDBJ whole genome shotgun (WGS) entry which is preliminary data.</text>
</comment>
<feature type="region of interest" description="Disordered" evidence="2">
    <location>
        <begin position="143"/>
        <end position="168"/>
    </location>
</feature>
<gene>
    <name evidence="4" type="ORF">LCGC14_3146720</name>
</gene>
<dbReference type="EMBL" id="LAZR01069144">
    <property type="protein sequence ID" value="KKK48282.1"/>
    <property type="molecule type" value="Genomic_DNA"/>
</dbReference>
<feature type="coiled-coil region" evidence="1">
    <location>
        <begin position="57"/>
        <end position="84"/>
    </location>
</feature>
<evidence type="ECO:0000256" key="2">
    <source>
        <dbReference type="SAM" id="MobiDB-lite"/>
    </source>
</evidence>
<accession>A0A0F8VVB6</accession>
<proteinExistence type="predicted"/>
<sequence length="168" mass="18781">MSDSPFDIITKYCLDRGKDFPVRNHAFAIFTQKLKDAIENHKKNNQGKITPTIEAAFQQAQLSDNELKADVAEAERNISSMEEEILRPYRNRSRLKEFGVSVLASILGALIFTALLFGLFVLAEDQVRPIFQRLLNDGVPEQVQIDKTGETPTKDTTIPSEGTPSDGQ</sequence>
<evidence type="ECO:0000313" key="4">
    <source>
        <dbReference type="EMBL" id="KKK48282.1"/>
    </source>
</evidence>
<organism evidence="4">
    <name type="scientific">marine sediment metagenome</name>
    <dbReference type="NCBI Taxonomy" id="412755"/>
    <lineage>
        <taxon>unclassified sequences</taxon>
        <taxon>metagenomes</taxon>
        <taxon>ecological metagenomes</taxon>
    </lineage>
</organism>
<feature type="transmembrane region" description="Helical" evidence="3">
    <location>
        <begin position="98"/>
        <end position="123"/>
    </location>
</feature>
<dbReference type="AlphaFoldDB" id="A0A0F8VVB6"/>
<protein>
    <submittedName>
        <fullName evidence="4">Uncharacterized protein</fullName>
    </submittedName>
</protein>
<name>A0A0F8VVB6_9ZZZZ</name>
<evidence type="ECO:0000256" key="3">
    <source>
        <dbReference type="SAM" id="Phobius"/>
    </source>
</evidence>
<evidence type="ECO:0000256" key="1">
    <source>
        <dbReference type="SAM" id="Coils"/>
    </source>
</evidence>
<reference evidence="4" key="1">
    <citation type="journal article" date="2015" name="Nature">
        <title>Complex archaea that bridge the gap between prokaryotes and eukaryotes.</title>
        <authorList>
            <person name="Spang A."/>
            <person name="Saw J.H."/>
            <person name="Jorgensen S.L."/>
            <person name="Zaremba-Niedzwiedzka K."/>
            <person name="Martijn J."/>
            <person name="Lind A.E."/>
            <person name="van Eijk R."/>
            <person name="Schleper C."/>
            <person name="Guy L."/>
            <person name="Ettema T.J."/>
        </authorList>
    </citation>
    <scope>NUCLEOTIDE SEQUENCE</scope>
</reference>
<keyword evidence="1" id="KW-0175">Coiled coil</keyword>